<feature type="domain" description="Cupin type-2" evidence="1">
    <location>
        <begin position="44"/>
        <end position="100"/>
    </location>
</feature>
<evidence type="ECO:0000313" key="2">
    <source>
        <dbReference type="EMBL" id="OQO92455.1"/>
    </source>
</evidence>
<dbReference type="InterPro" id="IPR014710">
    <property type="entry name" value="RmlC-like_jellyroll"/>
</dbReference>
<name>A0A1V9A5M9_SACPI</name>
<dbReference type="InterPro" id="IPR011051">
    <property type="entry name" value="RmlC_Cupin_sf"/>
</dbReference>
<dbReference type="InterPro" id="IPR053146">
    <property type="entry name" value="QDO-like"/>
</dbReference>
<dbReference type="PANTHER" id="PTHR36440:SF1">
    <property type="entry name" value="PUTATIVE (AFU_ORTHOLOGUE AFUA_8G07350)-RELATED"/>
    <property type="match status" value="1"/>
</dbReference>
<reference evidence="2 3" key="1">
    <citation type="submission" date="2017-02" db="EMBL/GenBank/DDBJ databases">
        <title>Draft genome of Saccharomonospora sp. 154.</title>
        <authorList>
            <person name="Alonso-Carmona G.S."/>
            <person name="De La Haba R."/>
            <person name="Vera-Gargallo B."/>
            <person name="Sandoval-Trujillo A.H."/>
            <person name="Ramirez-Duran N."/>
            <person name="Ventosa A."/>
        </authorList>
    </citation>
    <scope>NUCLEOTIDE SEQUENCE [LARGE SCALE GENOMIC DNA]</scope>
    <source>
        <strain evidence="2 3">LRS4.154</strain>
    </source>
</reference>
<dbReference type="PANTHER" id="PTHR36440">
    <property type="entry name" value="PUTATIVE (AFU_ORTHOLOGUE AFUA_8G07350)-RELATED"/>
    <property type="match status" value="1"/>
</dbReference>
<evidence type="ECO:0000313" key="3">
    <source>
        <dbReference type="Proteomes" id="UP000192591"/>
    </source>
</evidence>
<dbReference type="RefSeq" id="WP_081191517.1">
    <property type="nucleotide sequence ID" value="NZ_MWIH01000005.1"/>
</dbReference>
<dbReference type="Proteomes" id="UP000192591">
    <property type="component" value="Unassembled WGS sequence"/>
</dbReference>
<dbReference type="Gene3D" id="2.60.120.10">
    <property type="entry name" value="Jelly Rolls"/>
    <property type="match status" value="1"/>
</dbReference>
<gene>
    <name evidence="2" type="ORF">B1813_09665</name>
</gene>
<evidence type="ECO:0000259" key="1">
    <source>
        <dbReference type="Pfam" id="PF07883"/>
    </source>
</evidence>
<dbReference type="InterPro" id="IPR013096">
    <property type="entry name" value="Cupin_2"/>
</dbReference>
<dbReference type="AlphaFoldDB" id="A0A1V9A5M9"/>
<protein>
    <recommendedName>
        <fullName evidence="1">Cupin type-2 domain-containing protein</fullName>
    </recommendedName>
</protein>
<proteinExistence type="predicted"/>
<dbReference type="SUPFAM" id="SSF51182">
    <property type="entry name" value="RmlC-like cupins"/>
    <property type="match status" value="1"/>
</dbReference>
<dbReference type="STRING" id="1962155.B1813_09665"/>
<organism evidence="2 3">
    <name type="scientific">Saccharomonospora piscinae</name>
    <dbReference type="NCBI Taxonomy" id="687388"/>
    <lineage>
        <taxon>Bacteria</taxon>
        <taxon>Bacillati</taxon>
        <taxon>Actinomycetota</taxon>
        <taxon>Actinomycetes</taxon>
        <taxon>Pseudonocardiales</taxon>
        <taxon>Pseudonocardiaceae</taxon>
        <taxon>Saccharomonospora</taxon>
    </lineage>
</organism>
<dbReference type="Pfam" id="PF07883">
    <property type="entry name" value="Cupin_2"/>
    <property type="match status" value="1"/>
</dbReference>
<keyword evidence="3" id="KW-1185">Reference proteome</keyword>
<dbReference type="EMBL" id="MWIH01000005">
    <property type="protein sequence ID" value="OQO92455.1"/>
    <property type="molecule type" value="Genomic_DNA"/>
</dbReference>
<sequence>MTAPFQTTHADTRWLWHLGSLLQLKATGEDTAGRFAITEHTCRQGAAAPLHRHSREDETFVVLEGELSIHIDGQVFSAAAGSLTFAPRGISHAYRVESPTCRFLALITPAGFEQWFTDTGEPATSPTLPPRPGPADTAILADAAARYGVELLGPPPH</sequence>
<comment type="caution">
    <text evidence="2">The sequence shown here is derived from an EMBL/GenBank/DDBJ whole genome shotgun (WGS) entry which is preliminary data.</text>
</comment>
<accession>A0A1V9A5M9</accession>